<proteinExistence type="predicted"/>
<keyword evidence="3" id="KW-1185">Reference proteome</keyword>
<feature type="signal peptide" evidence="1">
    <location>
        <begin position="1"/>
        <end position="18"/>
    </location>
</feature>
<dbReference type="Proteomes" id="UP001140510">
    <property type="component" value="Unassembled WGS sequence"/>
</dbReference>
<dbReference type="AlphaFoldDB" id="A0A9W8ZDY4"/>
<reference evidence="2" key="1">
    <citation type="submission" date="2022-10" db="EMBL/GenBank/DDBJ databases">
        <title>Tapping the CABI collections for fungal endophytes: first genome assemblies for Collariella, Neodidymelliopsis, Ascochyta clinopodiicola, Didymella pomorum, Didymosphaeria variabile, Neocosmospora piperis and Neocucurbitaria cava.</title>
        <authorList>
            <person name="Hill R."/>
        </authorList>
    </citation>
    <scope>NUCLEOTIDE SEQUENCE</scope>
    <source>
        <strain evidence="2">IMI 355091</strain>
    </source>
</reference>
<keyword evidence="1" id="KW-0732">Signal</keyword>
<evidence type="ECO:0000313" key="3">
    <source>
        <dbReference type="Proteomes" id="UP001140510"/>
    </source>
</evidence>
<sequence>MLSRYLTCLVCAASAVFSLTIPAAQIPLPSVPTPRSPTKSEIIKANRKDTAVILAFKRHGEDHEQTIQITLGQPLKDRHIKYGHHLLGRCFHSGGSVVGRPGADQV</sequence>
<gene>
    <name evidence="2" type="ORF">N0V91_006173</name>
</gene>
<comment type="caution">
    <text evidence="2">The sequence shown here is derived from an EMBL/GenBank/DDBJ whole genome shotgun (WGS) entry which is preliminary data.</text>
</comment>
<protein>
    <submittedName>
        <fullName evidence="2">Uncharacterized protein</fullName>
    </submittedName>
</protein>
<name>A0A9W8ZDY4_9PLEO</name>
<evidence type="ECO:0000256" key="1">
    <source>
        <dbReference type="SAM" id="SignalP"/>
    </source>
</evidence>
<evidence type="ECO:0000313" key="2">
    <source>
        <dbReference type="EMBL" id="KAJ4404063.1"/>
    </source>
</evidence>
<dbReference type="EMBL" id="JAPEVA010000046">
    <property type="protein sequence ID" value="KAJ4404063.1"/>
    <property type="molecule type" value="Genomic_DNA"/>
</dbReference>
<feature type="chain" id="PRO_5040825912" evidence="1">
    <location>
        <begin position="19"/>
        <end position="106"/>
    </location>
</feature>
<organism evidence="2 3">
    <name type="scientific">Didymella pomorum</name>
    <dbReference type="NCBI Taxonomy" id="749634"/>
    <lineage>
        <taxon>Eukaryota</taxon>
        <taxon>Fungi</taxon>
        <taxon>Dikarya</taxon>
        <taxon>Ascomycota</taxon>
        <taxon>Pezizomycotina</taxon>
        <taxon>Dothideomycetes</taxon>
        <taxon>Pleosporomycetidae</taxon>
        <taxon>Pleosporales</taxon>
        <taxon>Pleosporineae</taxon>
        <taxon>Didymellaceae</taxon>
        <taxon>Didymella</taxon>
    </lineage>
</organism>
<accession>A0A9W8ZDY4</accession>